<accession>A0A9P6AHG8</accession>
<feature type="compositionally biased region" description="Low complexity" evidence="1">
    <location>
        <begin position="40"/>
        <end position="59"/>
    </location>
</feature>
<feature type="region of interest" description="Disordered" evidence="1">
    <location>
        <begin position="28"/>
        <end position="102"/>
    </location>
</feature>
<proteinExistence type="predicted"/>
<comment type="caution">
    <text evidence="2">The sequence shown here is derived from an EMBL/GenBank/DDBJ whole genome shotgun (WGS) entry which is preliminary data.</text>
</comment>
<evidence type="ECO:0000313" key="2">
    <source>
        <dbReference type="EMBL" id="KAF9505894.1"/>
    </source>
</evidence>
<protein>
    <submittedName>
        <fullName evidence="2">Uncharacterized protein</fullName>
    </submittedName>
</protein>
<dbReference type="InterPro" id="IPR043129">
    <property type="entry name" value="ATPase_NBD"/>
</dbReference>
<dbReference type="SUPFAM" id="SSF53067">
    <property type="entry name" value="Actin-like ATPase domain"/>
    <property type="match status" value="1"/>
</dbReference>
<organism evidence="2 3">
    <name type="scientific">Hydnum rufescens UP504</name>
    <dbReference type="NCBI Taxonomy" id="1448309"/>
    <lineage>
        <taxon>Eukaryota</taxon>
        <taxon>Fungi</taxon>
        <taxon>Dikarya</taxon>
        <taxon>Basidiomycota</taxon>
        <taxon>Agaricomycotina</taxon>
        <taxon>Agaricomycetes</taxon>
        <taxon>Cantharellales</taxon>
        <taxon>Hydnaceae</taxon>
        <taxon>Hydnum</taxon>
    </lineage>
</organism>
<sequence>MGYCVSQFPKAAARLSVIPPYQSPVTRAVPFRPPNEGSFSNNQNPRSRSCSSSLASSGRPVPMPFRGPLATISHKGSDMMRPLAESLPSHPEIPPEATRPGLNPSERRMCVAVDFGTVLSGVACGLSSDTVEQILWPGSNRKVPTSLTYDAQGRVVAWGHRSQVIKLERGWIRCEMFKLLLNPNGASDIIPIFPPGKGLIDVITDYLCELWQV</sequence>
<dbReference type="PANTHER" id="PTHR14187">
    <property type="entry name" value="ALPHA KINASE/ELONGATION FACTOR 2 KINASE"/>
    <property type="match status" value="1"/>
</dbReference>
<gene>
    <name evidence="2" type="ORF">BS47DRAFT_483365</name>
</gene>
<dbReference type="Proteomes" id="UP000886523">
    <property type="component" value="Unassembled WGS sequence"/>
</dbReference>
<dbReference type="PANTHER" id="PTHR14187:SF5">
    <property type="entry name" value="HEAT SHOCK 70 KDA PROTEIN 12A"/>
    <property type="match status" value="1"/>
</dbReference>
<dbReference type="EMBL" id="MU129132">
    <property type="protein sequence ID" value="KAF9505894.1"/>
    <property type="molecule type" value="Genomic_DNA"/>
</dbReference>
<dbReference type="Gene3D" id="3.30.420.40">
    <property type="match status" value="1"/>
</dbReference>
<name>A0A9P6AHG8_9AGAM</name>
<reference evidence="2" key="1">
    <citation type="journal article" date="2020" name="Nat. Commun.">
        <title>Large-scale genome sequencing of mycorrhizal fungi provides insights into the early evolution of symbiotic traits.</title>
        <authorList>
            <person name="Miyauchi S."/>
            <person name="Kiss E."/>
            <person name="Kuo A."/>
            <person name="Drula E."/>
            <person name="Kohler A."/>
            <person name="Sanchez-Garcia M."/>
            <person name="Morin E."/>
            <person name="Andreopoulos B."/>
            <person name="Barry K.W."/>
            <person name="Bonito G."/>
            <person name="Buee M."/>
            <person name="Carver A."/>
            <person name="Chen C."/>
            <person name="Cichocki N."/>
            <person name="Clum A."/>
            <person name="Culley D."/>
            <person name="Crous P.W."/>
            <person name="Fauchery L."/>
            <person name="Girlanda M."/>
            <person name="Hayes R.D."/>
            <person name="Keri Z."/>
            <person name="LaButti K."/>
            <person name="Lipzen A."/>
            <person name="Lombard V."/>
            <person name="Magnuson J."/>
            <person name="Maillard F."/>
            <person name="Murat C."/>
            <person name="Nolan M."/>
            <person name="Ohm R.A."/>
            <person name="Pangilinan J."/>
            <person name="Pereira M.F."/>
            <person name="Perotto S."/>
            <person name="Peter M."/>
            <person name="Pfister S."/>
            <person name="Riley R."/>
            <person name="Sitrit Y."/>
            <person name="Stielow J.B."/>
            <person name="Szollosi G."/>
            <person name="Zifcakova L."/>
            <person name="Stursova M."/>
            <person name="Spatafora J.W."/>
            <person name="Tedersoo L."/>
            <person name="Vaario L.M."/>
            <person name="Yamada A."/>
            <person name="Yan M."/>
            <person name="Wang P."/>
            <person name="Xu J."/>
            <person name="Bruns T."/>
            <person name="Baldrian P."/>
            <person name="Vilgalys R."/>
            <person name="Dunand C."/>
            <person name="Henrissat B."/>
            <person name="Grigoriev I.V."/>
            <person name="Hibbett D."/>
            <person name="Nagy L.G."/>
            <person name="Martin F.M."/>
        </authorList>
    </citation>
    <scope>NUCLEOTIDE SEQUENCE</scope>
    <source>
        <strain evidence="2">UP504</strain>
    </source>
</reference>
<keyword evidence="3" id="KW-1185">Reference proteome</keyword>
<evidence type="ECO:0000256" key="1">
    <source>
        <dbReference type="SAM" id="MobiDB-lite"/>
    </source>
</evidence>
<dbReference type="AlphaFoldDB" id="A0A9P6AHG8"/>
<dbReference type="OrthoDB" id="2963168at2759"/>
<evidence type="ECO:0000313" key="3">
    <source>
        <dbReference type="Proteomes" id="UP000886523"/>
    </source>
</evidence>